<dbReference type="SMART" id="SM00460">
    <property type="entry name" value="TGc"/>
    <property type="match status" value="1"/>
</dbReference>
<dbReference type="EMBL" id="CP022272">
    <property type="protein sequence ID" value="ASJ96646.1"/>
    <property type="molecule type" value="Genomic_DNA"/>
</dbReference>
<feature type="transmembrane region" description="Helical" evidence="1">
    <location>
        <begin position="60"/>
        <end position="77"/>
    </location>
</feature>
<feature type="transmembrane region" description="Helical" evidence="1">
    <location>
        <begin position="555"/>
        <end position="577"/>
    </location>
</feature>
<name>A0AAC9U167_9GAMM</name>
<gene>
    <name evidence="3" type="ORF">CFF01_08615</name>
</gene>
<feature type="domain" description="Transglutaminase-like" evidence="2">
    <location>
        <begin position="404"/>
        <end position="475"/>
    </location>
</feature>
<dbReference type="InterPro" id="IPR021878">
    <property type="entry name" value="TgpA_N"/>
</dbReference>
<keyword evidence="1" id="KW-0472">Membrane</keyword>
<protein>
    <submittedName>
        <fullName evidence="3">Transglutaminase</fullName>
    </submittedName>
</protein>
<dbReference type="InterPro" id="IPR052901">
    <property type="entry name" value="Bact_TGase-like"/>
</dbReference>
<keyword evidence="1" id="KW-0812">Transmembrane</keyword>
<dbReference type="SUPFAM" id="SSF54001">
    <property type="entry name" value="Cysteine proteinases"/>
    <property type="match status" value="1"/>
</dbReference>
<dbReference type="Pfam" id="PF01841">
    <property type="entry name" value="Transglut_core"/>
    <property type="match status" value="1"/>
</dbReference>
<sequence length="689" mass="77858">MTDKQGEIIGRQSLLWLLLVNLSVLAPLYDKMTPWSMAICAICLVWRVGIFTGKVAKPPRYLVTGLAIASAVTLALVTAQIGILNGLINLLILGYALKYIEMRDRRDVRAVVLVGFFLIAVTLIEKQSLWFTLQLTLVATINICVLVSLYLDSTSIKRTASLGAKIMLQSLPLAIILFMVLPRLPPLWLVPNPKNATTGLSDELSFGDISKLTRSSALAYRVSFDGSRPANNQLYWRALVLDQYDGKTWTQDPEIKALQRLRRVSSFRPQPAGEPIHYEVIAEPSYQNWLFGLDLAYSKDNDILELPDGRLYAKSPLSQKYQYRVASYPEATLDNELTPRLRARNLELPPNSNPRASDLSRQLAKDYPNPEQRLNAIMTLFNRSPFFYTLEPPQVGPQQIDDFLFENRAGFCVHYASAMVFLARQSGLPARMVTGYQGGEWNQAAGYLSVYQYMAHAWVEVWLDGKGWQRYDPTAMIAPERVDDGFDAFFNGEQSYLINNPFSSLRLRQYPLLNNLRMSLASIDYYWSKWVLGFDEERQNQLLKDLLGEISATKLAIFVIAAFGVIALFIAYSVGLLDFSRHRDPLVAGFEQISRMLAKRGLAKQTGESVDAYQARVLETLPQLTEPMTRYTQGYMTLKYRAPSPKASKQLKRQLKKDLRKLKLAIVRLKANPDDIAPTADADKLSQSH</sequence>
<dbReference type="PANTHER" id="PTHR42736:SF1">
    <property type="entry name" value="PROTEIN-GLUTAMINE GAMMA-GLUTAMYLTRANSFERASE"/>
    <property type="match status" value="1"/>
</dbReference>
<dbReference type="Proteomes" id="UP000198233">
    <property type="component" value="Chromosome"/>
</dbReference>
<evidence type="ECO:0000259" key="2">
    <source>
        <dbReference type="SMART" id="SM00460"/>
    </source>
</evidence>
<dbReference type="InterPro" id="IPR002931">
    <property type="entry name" value="Transglutaminase-like"/>
</dbReference>
<proteinExistence type="predicted"/>
<accession>A0AAC9U167</accession>
<feature type="transmembrane region" description="Helical" evidence="1">
    <location>
        <begin position="12"/>
        <end position="29"/>
    </location>
</feature>
<evidence type="ECO:0000256" key="1">
    <source>
        <dbReference type="SAM" id="Phobius"/>
    </source>
</evidence>
<evidence type="ECO:0000313" key="4">
    <source>
        <dbReference type="Proteomes" id="UP000198233"/>
    </source>
</evidence>
<feature type="transmembrane region" description="Helical" evidence="1">
    <location>
        <begin position="107"/>
        <end position="124"/>
    </location>
</feature>
<feature type="transmembrane region" description="Helical" evidence="1">
    <location>
        <begin position="130"/>
        <end position="150"/>
    </location>
</feature>
<dbReference type="Gene3D" id="3.10.620.30">
    <property type="match status" value="1"/>
</dbReference>
<dbReference type="AlphaFoldDB" id="A0AAC9U167"/>
<dbReference type="PANTHER" id="PTHR42736">
    <property type="entry name" value="PROTEIN-GLUTAMINE GAMMA-GLUTAMYLTRANSFERASE"/>
    <property type="match status" value="1"/>
</dbReference>
<organism evidence="3 4">
    <name type="scientific">Shewanella marisflavi</name>
    <dbReference type="NCBI Taxonomy" id="260364"/>
    <lineage>
        <taxon>Bacteria</taxon>
        <taxon>Pseudomonadati</taxon>
        <taxon>Pseudomonadota</taxon>
        <taxon>Gammaproteobacteria</taxon>
        <taxon>Alteromonadales</taxon>
        <taxon>Shewanellaceae</taxon>
        <taxon>Shewanella</taxon>
    </lineage>
</organism>
<keyword evidence="1" id="KW-1133">Transmembrane helix</keyword>
<dbReference type="RefSeq" id="WP_088904531.1">
    <property type="nucleotide sequence ID" value="NZ_CP022272.1"/>
</dbReference>
<evidence type="ECO:0000313" key="3">
    <source>
        <dbReference type="EMBL" id="ASJ96646.1"/>
    </source>
</evidence>
<dbReference type="KEGG" id="smav:CFF01_08615"/>
<feature type="transmembrane region" description="Helical" evidence="1">
    <location>
        <begin position="162"/>
        <end position="181"/>
    </location>
</feature>
<dbReference type="InterPro" id="IPR038765">
    <property type="entry name" value="Papain-like_cys_pep_sf"/>
</dbReference>
<dbReference type="Pfam" id="PF11992">
    <property type="entry name" value="TgpA_N"/>
    <property type="match status" value="1"/>
</dbReference>
<reference evidence="3 4" key="1">
    <citation type="submission" date="2017-06" db="EMBL/GenBank/DDBJ databases">
        <title>Complete genome sequence of Shewanella marisflavi EP1 associated with anaerobic 2,4-dinitrotoluene reduction and salt tolerance.</title>
        <authorList>
            <person name="Huang J."/>
        </authorList>
    </citation>
    <scope>NUCLEOTIDE SEQUENCE [LARGE SCALE GENOMIC DNA]</scope>
    <source>
        <strain evidence="3 4">EP1</strain>
    </source>
</reference>